<evidence type="ECO:0000313" key="2">
    <source>
        <dbReference type="Proteomes" id="UP000095094"/>
    </source>
</evidence>
<reference evidence="2" key="1">
    <citation type="submission" date="2016-09" db="EMBL/GenBank/DDBJ databases">
        <authorList>
            <person name="Gulvik C.A."/>
        </authorList>
    </citation>
    <scope>NUCLEOTIDE SEQUENCE [LARGE SCALE GENOMIC DNA]</scope>
    <source>
        <strain evidence="2">LMG 8895</strain>
    </source>
</reference>
<evidence type="ECO:0000313" key="1">
    <source>
        <dbReference type="EMBL" id="OEG18178.1"/>
    </source>
</evidence>
<dbReference type="RefSeq" id="WP_069662731.1">
    <property type="nucleotide sequence ID" value="NZ_JBHUJJ010000001.1"/>
</dbReference>
<sequence length="73" mass="8714">MPNDLRKADFKKHLNYSETTYQRRMKEFKKSPYKAGYKAVTAKEIWIDLDLYSKFRDWYATNSLKVKKDDGAA</sequence>
<dbReference type="Proteomes" id="UP000095094">
    <property type="component" value="Unassembled WGS sequence"/>
</dbReference>
<dbReference type="AlphaFoldDB" id="A0A1E5GZQ6"/>
<accession>A0A1E5GZQ6</accession>
<dbReference type="OrthoDB" id="2191547at2"/>
<protein>
    <recommendedName>
        <fullName evidence="3">Excisionase</fullName>
    </recommendedName>
</protein>
<dbReference type="EMBL" id="MIJY01000007">
    <property type="protein sequence ID" value="OEG18178.1"/>
    <property type="molecule type" value="Genomic_DNA"/>
</dbReference>
<organism evidence="1 2">
    <name type="scientific">Enterococcus termitis</name>
    <dbReference type="NCBI Taxonomy" id="332950"/>
    <lineage>
        <taxon>Bacteria</taxon>
        <taxon>Bacillati</taxon>
        <taxon>Bacillota</taxon>
        <taxon>Bacilli</taxon>
        <taxon>Lactobacillales</taxon>
        <taxon>Enterococcaceae</taxon>
        <taxon>Enterococcus</taxon>
    </lineage>
</organism>
<evidence type="ECO:0008006" key="3">
    <source>
        <dbReference type="Google" id="ProtNLM"/>
    </source>
</evidence>
<gene>
    <name evidence="1" type="ORF">BCR25_16945</name>
</gene>
<comment type="caution">
    <text evidence="1">The sequence shown here is derived from an EMBL/GenBank/DDBJ whole genome shotgun (WGS) entry which is preliminary data.</text>
</comment>
<keyword evidence="2" id="KW-1185">Reference proteome</keyword>
<proteinExistence type="predicted"/>
<name>A0A1E5GZQ6_9ENTE</name>